<evidence type="ECO:0000256" key="8">
    <source>
        <dbReference type="ARBA" id="ARBA00022840"/>
    </source>
</evidence>
<evidence type="ECO:0000256" key="5">
    <source>
        <dbReference type="ARBA" id="ARBA00022741"/>
    </source>
</evidence>
<evidence type="ECO:0000313" key="12">
    <source>
        <dbReference type="EMBL" id="NMF26739.1"/>
    </source>
</evidence>
<evidence type="ECO:0000256" key="9">
    <source>
        <dbReference type="ARBA" id="ARBA00023118"/>
    </source>
</evidence>
<sequence length="743" mass="82518">MEVASLAAKFSKEYGAEQSGRALGLIHDIGKFSSEFQRRIRDDGPKVDHSTAGAYELVKDDASWLAYCAAGHHGGLLDWRSPTSDATLYNRLRKAALGKIPDYHSHASNIVLHELPSLASLQSELLNKAQNCPKQTVHGINESLQRSFTVSFFIRMCFSSLVDADFLCTEEFMQGRPREAVPTDDIQALRDRFERKVQSFYPPKGMLNELRCGVSDDCRNAGITMEPGVFSLTVPTGGGKTLASLRFALQHACHNGMNRIIFAEPYTAIIEQTSAKFREYLDSGSTENILEHHSNFNFDALDDDPLRKNLRLASENWDMPIVVTTNVQLFESLYASGTSRCRKLHNIANSVIILDEAQAIPLENVDACIRVLVELVNNYHCSIVLCTATQPAFDEQFAQYGLTVKEIAKNRDELFVSLGRVTYKNLGYLSDDSLMSRLSTTEQVLCVVNSRAQAKNIANGLMGRCDQESVFHLSTLMYPVHRQRMLKRINERLSTGLPCRVVSTSLIEAGVDLDFPVVYRSLAGLDSIVQAAGRCNREGKRPSKSSLVYVFTSGANPDTGQPYRLPEDVKKRAGITSSTVSVSKDGSVDYGSLENIRRYFLNLESVYRSALHYERNALEDLSVGINTKNNFGPNGNAAACCAIQFDSAEKDFKFIVDKSTSVIVPDDDIEDEVFRVKNGIASRGDLRQISRYSVSVYQHTLETLVQAGKVEQSNGAYILSSMQLYSDKTGLDCGDQQGEGMFW</sequence>
<dbReference type="Pfam" id="PF18019">
    <property type="entry name" value="Cas3_HD"/>
    <property type="match status" value="1"/>
</dbReference>
<dbReference type="CDD" id="cd17930">
    <property type="entry name" value="DEXHc_cas3"/>
    <property type="match status" value="1"/>
</dbReference>
<reference evidence="12 13" key="1">
    <citation type="submission" date="2020-04" db="EMBL/GenBank/DDBJ databases">
        <authorList>
            <person name="Hitch T.C.A."/>
            <person name="Wylensek D."/>
            <person name="Clavel T."/>
        </authorList>
    </citation>
    <scope>NUCLEOTIDE SEQUENCE [LARGE SCALE GENOMIC DNA]</scope>
    <source>
        <strain evidence="12 13">105184</strain>
    </source>
</reference>
<evidence type="ECO:0000256" key="2">
    <source>
        <dbReference type="ARBA" id="ARBA00009046"/>
    </source>
</evidence>
<feature type="domain" description="Helicase ATP-binding" evidence="10">
    <location>
        <begin position="221"/>
        <end position="408"/>
    </location>
</feature>
<evidence type="ECO:0000256" key="1">
    <source>
        <dbReference type="ARBA" id="ARBA00006847"/>
    </source>
</evidence>
<comment type="similarity">
    <text evidence="2">In the central section; belongs to the CRISPR-associated helicase Cas3 family.</text>
</comment>
<dbReference type="Pfam" id="PF00270">
    <property type="entry name" value="DEAD"/>
    <property type="match status" value="1"/>
</dbReference>
<dbReference type="NCBIfam" id="TIGR01587">
    <property type="entry name" value="cas3_core"/>
    <property type="match status" value="1"/>
</dbReference>
<accession>A0A7X9TC63</accession>
<dbReference type="SMART" id="SM00487">
    <property type="entry name" value="DEXDc"/>
    <property type="match status" value="1"/>
</dbReference>
<dbReference type="GO" id="GO:0051607">
    <property type="term" value="P:defense response to virus"/>
    <property type="evidence" value="ECO:0007669"/>
    <property type="project" value="UniProtKB-KW"/>
</dbReference>
<evidence type="ECO:0000313" key="13">
    <source>
        <dbReference type="Proteomes" id="UP000565613"/>
    </source>
</evidence>
<dbReference type="InterPro" id="IPR038257">
    <property type="entry name" value="CRISPR-assoc_Cas3_HD_sf"/>
</dbReference>
<evidence type="ECO:0000256" key="7">
    <source>
        <dbReference type="ARBA" id="ARBA00022806"/>
    </source>
</evidence>
<dbReference type="AlphaFoldDB" id="A0A7X9TC63"/>
<evidence type="ECO:0000256" key="4">
    <source>
        <dbReference type="ARBA" id="ARBA00022723"/>
    </source>
</evidence>
<proteinExistence type="inferred from homology"/>
<dbReference type="GO" id="GO:0005524">
    <property type="term" value="F:ATP binding"/>
    <property type="evidence" value="ECO:0007669"/>
    <property type="project" value="UniProtKB-KW"/>
</dbReference>
<gene>
    <name evidence="12" type="primary">cas3</name>
    <name evidence="12" type="ORF">HF885_09985</name>
</gene>
<dbReference type="InterPro" id="IPR027417">
    <property type="entry name" value="P-loop_NTPase"/>
</dbReference>
<keyword evidence="7" id="KW-0347">Helicase</keyword>
<dbReference type="GO" id="GO:0004518">
    <property type="term" value="F:nuclease activity"/>
    <property type="evidence" value="ECO:0007669"/>
    <property type="project" value="UniProtKB-KW"/>
</dbReference>
<keyword evidence="6" id="KW-0378">Hydrolase</keyword>
<dbReference type="Gene3D" id="3.40.50.300">
    <property type="entry name" value="P-loop containing nucleotide triphosphate hydrolases"/>
    <property type="match status" value="2"/>
</dbReference>
<dbReference type="Proteomes" id="UP000565613">
    <property type="component" value="Unassembled WGS sequence"/>
</dbReference>
<evidence type="ECO:0000259" key="11">
    <source>
        <dbReference type="PROSITE" id="PS51643"/>
    </source>
</evidence>
<dbReference type="InterPro" id="IPR006474">
    <property type="entry name" value="Helicase_Cas3_CRISPR-ass_core"/>
</dbReference>
<dbReference type="EMBL" id="JABAGR010000015">
    <property type="protein sequence ID" value="NMF26739.1"/>
    <property type="molecule type" value="Genomic_DNA"/>
</dbReference>
<dbReference type="CDD" id="cd09641">
    <property type="entry name" value="Cas3''_I"/>
    <property type="match status" value="1"/>
</dbReference>
<name>A0A7X9TC63_9ACTN</name>
<dbReference type="GO" id="GO:0004386">
    <property type="term" value="F:helicase activity"/>
    <property type="evidence" value="ECO:0007669"/>
    <property type="project" value="UniProtKB-KW"/>
</dbReference>
<dbReference type="GO" id="GO:0003676">
    <property type="term" value="F:nucleic acid binding"/>
    <property type="evidence" value="ECO:0007669"/>
    <property type="project" value="InterPro"/>
</dbReference>
<feature type="domain" description="HD Cas3-type" evidence="11">
    <location>
        <begin position="1"/>
        <end position="167"/>
    </location>
</feature>
<dbReference type="Pfam" id="PF22590">
    <property type="entry name" value="Cas3-like_C_2"/>
    <property type="match status" value="1"/>
</dbReference>
<keyword evidence="9" id="KW-0051">Antiviral defense</keyword>
<evidence type="ECO:0000256" key="6">
    <source>
        <dbReference type="ARBA" id="ARBA00022801"/>
    </source>
</evidence>
<keyword evidence="4" id="KW-0479">Metal-binding</keyword>
<dbReference type="PROSITE" id="PS51643">
    <property type="entry name" value="HD_CAS3"/>
    <property type="match status" value="1"/>
</dbReference>
<protein>
    <submittedName>
        <fullName evidence="12">CRISPR-associated helicase Cas3</fullName>
    </submittedName>
</protein>
<dbReference type="GO" id="GO:0016787">
    <property type="term" value="F:hydrolase activity"/>
    <property type="evidence" value="ECO:0007669"/>
    <property type="project" value="UniProtKB-KW"/>
</dbReference>
<dbReference type="InterPro" id="IPR014001">
    <property type="entry name" value="Helicase_ATP-bd"/>
</dbReference>
<comment type="similarity">
    <text evidence="1">In the N-terminal section; belongs to the CRISPR-associated nuclease Cas3-HD family.</text>
</comment>
<dbReference type="InterPro" id="IPR054712">
    <property type="entry name" value="Cas3-like_dom"/>
</dbReference>
<keyword evidence="8" id="KW-0067">ATP-binding</keyword>
<dbReference type="GO" id="GO:0046872">
    <property type="term" value="F:metal ion binding"/>
    <property type="evidence" value="ECO:0007669"/>
    <property type="project" value="UniProtKB-KW"/>
</dbReference>
<dbReference type="PROSITE" id="PS51192">
    <property type="entry name" value="HELICASE_ATP_BIND_1"/>
    <property type="match status" value="1"/>
</dbReference>
<organism evidence="12 13">
    <name type="scientific">Parafannyhessea umbonata</name>
    <dbReference type="NCBI Taxonomy" id="604330"/>
    <lineage>
        <taxon>Bacteria</taxon>
        <taxon>Bacillati</taxon>
        <taxon>Actinomycetota</taxon>
        <taxon>Coriobacteriia</taxon>
        <taxon>Coriobacteriales</taxon>
        <taxon>Atopobiaceae</taxon>
        <taxon>Parafannyhessea</taxon>
    </lineage>
</organism>
<dbReference type="Gene3D" id="1.10.3210.30">
    <property type="match status" value="1"/>
</dbReference>
<evidence type="ECO:0000259" key="10">
    <source>
        <dbReference type="PROSITE" id="PS51192"/>
    </source>
</evidence>
<comment type="caution">
    <text evidence="12">The sequence shown here is derived from an EMBL/GenBank/DDBJ whole genome shotgun (WGS) entry which is preliminary data.</text>
</comment>
<dbReference type="SUPFAM" id="SSF52540">
    <property type="entry name" value="P-loop containing nucleoside triphosphate hydrolases"/>
    <property type="match status" value="1"/>
</dbReference>
<dbReference type="InterPro" id="IPR006483">
    <property type="entry name" value="CRISPR-assoc_Cas3_HD"/>
</dbReference>
<keyword evidence="5" id="KW-0547">Nucleotide-binding</keyword>
<dbReference type="InterPro" id="IPR011545">
    <property type="entry name" value="DEAD/DEAH_box_helicase_dom"/>
</dbReference>
<keyword evidence="3" id="KW-0540">Nuclease</keyword>
<dbReference type="NCBIfam" id="TIGR01596">
    <property type="entry name" value="cas3_HD"/>
    <property type="match status" value="1"/>
</dbReference>
<evidence type="ECO:0000256" key="3">
    <source>
        <dbReference type="ARBA" id="ARBA00022722"/>
    </source>
</evidence>